<gene>
    <name evidence="9" type="ORF">A2982_02155</name>
</gene>
<dbReference type="InterPro" id="IPR050066">
    <property type="entry name" value="UvrABC_protein_C"/>
</dbReference>
<dbReference type="SUPFAM" id="SSF46600">
    <property type="entry name" value="C-terminal UvrC-binding domain of UvrB"/>
    <property type="match status" value="1"/>
</dbReference>
<dbReference type="Pfam" id="PF01541">
    <property type="entry name" value="GIY-YIG"/>
    <property type="match status" value="1"/>
</dbReference>
<dbReference type="SUPFAM" id="SSF82771">
    <property type="entry name" value="GIY-YIG endonuclease"/>
    <property type="match status" value="1"/>
</dbReference>
<evidence type="ECO:0000313" key="10">
    <source>
        <dbReference type="Proteomes" id="UP000178771"/>
    </source>
</evidence>
<dbReference type="EMBL" id="MEVH01000010">
    <property type="protein sequence ID" value="OGC51892.1"/>
    <property type="molecule type" value="Genomic_DNA"/>
</dbReference>
<keyword evidence="4" id="KW-0267">Excision nuclease</keyword>
<evidence type="ECO:0000259" key="8">
    <source>
        <dbReference type="PROSITE" id="PS50165"/>
    </source>
</evidence>
<reference evidence="9 10" key="1">
    <citation type="journal article" date="2016" name="Nat. Commun.">
        <title>Thousands of microbial genomes shed light on interconnected biogeochemical processes in an aquifer system.</title>
        <authorList>
            <person name="Anantharaman K."/>
            <person name="Brown C.T."/>
            <person name="Hug L.A."/>
            <person name="Sharon I."/>
            <person name="Castelle C.J."/>
            <person name="Probst A.J."/>
            <person name="Thomas B.C."/>
            <person name="Singh A."/>
            <person name="Wilkins M.J."/>
            <person name="Karaoz U."/>
            <person name="Brodie E.L."/>
            <person name="Williams K.H."/>
            <person name="Hubbard S.S."/>
            <person name="Banfield J.F."/>
        </authorList>
    </citation>
    <scope>NUCLEOTIDE SEQUENCE [LARGE SCALE GENOMIC DNA]</scope>
</reference>
<dbReference type="AlphaFoldDB" id="A0A1F4V3W0"/>
<dbReference type="GO" id="GO:0009381">
    <property type="term" value="F:excinuclease ABC activity"/>
    <property type="evidence" value="ECO:0007669"/>
    <property type="project" value="InterPro"/>
</dbReference>
<evidence type="ECO:0000256" key="5">
    <source>
        <dbReference type="ARBA" id="ARBA00023204"/>
    </source>
</evidence>
<dbReference type="InterPro" id="IPR000305">
    <property type="entry name" value="GIY-YIG_endonuc"/>
</dbReference>
<keyword evidence="1" id="KW-0963">Cytoplasm</keyword>
<dbReference type="Gene3D" id="3.30.420.340">
    <property type="entry name" value="UvrC, RNAse H endonuclease domain"/>
    <property type="match status" value="1"/>
</dbReference>
<dbReference type="PROSITE" id="PS50165">
    <property type="entry name" value="UVRC"/>
    <property type="match status" value="1"/>
</dbReference>
<dbReference type="CDD" id="cd10434">
    <property type="entry name" value="GIY-YIG_UvrC_Cho"/>
    <property type="match status" value="1"/>
</dbReference>
<evidence type="ECO:0000256" key="2">
    <source>
        <dbReference type="ARBA" id="ARBA00022763"/>
    </source>
</evidence>
<dbReference type="InterPro" id="IPR038476">
    <property type="entry name" value="UvrC_RNase_H_dom_sf"/>
</dbReference>
<accession>A0A1F4V3W0</accession>
<feature type="domain" description="UVR" evidence="6">
    <location>
        <begin position="239"/>
        <end position="274"/>
    </location>
</feature>
<evidence type="ECO:0000256" key="4">
    <source>
        <dbReference type="ARBA" id="ARBA00022881"/>
    </source>
</evidence>
<name>A0A1F4V3W0_UNCKA</name>
<dbReference type="Pfam" id="PF08459">
    <property type="entry name" value="UvrC_RNaseH_dom"/>
    <property type="match status" value="1"/>
</dbReference>
<evidence type="ECO:0000256" key="3">
    <source>
        <dbReference type="ARBA" id="ARBA00022769"/>
    </source>
</evidence>
<dbReference type="InterPro" id="IPR001162">
    <property type="entry name" value="UvrC_RNase_H_dom"/>
</dbReference>
<dbReference type="GO" id="GO:0006289">
    <property type="term" value="P:nucleotide-excision repair"/>
    <property type="evidence" value="ECO:0007669"/>
    <property type="project" value="InterPro"/>
</dbReference>
<keyword evidence="2" id="KW-0227">DNA damage</keyword>
<feature type="domain" description="GIY-YIG" evidence="7">
    <location>
        <begin position="30"/>
        <end position="109"/>
    </location>
</feature>
<dbReference type="Proteomes" id="UP000178771">
    <property type="component" value="Unassembled WGS sequence"/>
</dbReference>
<proteinExistence type="predicted"/>
<dbReference type="SMART" id="SM00465">
    <property type="entry name" value="GIYc"/>
    <property type="match status" value="1"/>
</dbReference>
<dbReference type="Gene3D" id="4.10.860.10">
    <property type="entry name" value="UVR domain"/>
    <property type="match status" value="1"/>
</dbReference>
<dbReference type="FunFam" id="3.40.1440.10:FF:000001">
    <property type="entry name" value="UvrABC system protein C"/>
    <property type="match status" value="1"/>
</dbReference>
<feature type="domain" description="UvrC family homology region profile" evidence="8">
    <location>
        <begin position="323"/>
        <end position="410"/>
    </location>
</feature>
<keyword evidence="3" id="KW-0228">DNA excision</keyword>
<dbReference type="InterPro" id="IPR047296">
    <property type="entry name" value="GIY-YIG_UvrC_Cho"/>
</dbReference>
<evidence type="ECO:0008006" key="11">
    <source>
        <dbReference type="Google" id="ProtNLM"/>
    </source>
</evidence>
<dbReference type="InterPro" id="IPR001943">
    <property type="entry name" value="UVR_dom"/>
</dbReference>
<dbReference type="Gene3D" id="3.40.1440.10">
    <property type="entry name" value="GIY-YIG endonuclease"/>
    <property type="match status" value="1"/>
</dbReference>
<protein>
    <recommendedName>
        <fullName evidence="11">Excinuclease ABC subunit C</fullName>
    </recommendedName>
</protein>
<dbReference type="GO" id="GO:0009380">
    <property type="term" value="C:excinuclease repair complex"/>
    <property type="evidence" value="ECO:0007669"/>
    <property type="project" value="TreeGrafter"/>
</dbReference>
<dbReference type="PROSITE" id="PS50164">
    <property type="entry name" value="GIY_YIG"/>
    <property type="match status" value="1"/>
</dbReference>
<dbReference type="PROSITE" id="PS50151">
    <property type="entry name" value="UVR"/>
    <property type="match status" value="1"/>
</dbReference>
<dbReference type="PANTHER" id="PTHR30562:SF1">
    <property type="entry name" value="UVRABC SYSTEM PROTEIN C"/>
    <property type="match status" value="1"/>
</dbReference>
<dbReference type="STRING" id="1802624.A2982_02155"/>
<evidence type="ECO:0000313" key="9">
    <source>
        <dbReference type="EMBL" id="OGC51892.1"/>
    </source>
</evidence>
<dbReference type="InterPro" id="IPR035901">
    <property type="entry name" value="GIY-YIG_endonuc_sf"/>
</dbReference>
<organism evidence="9 10">
    <name type="scientific">candidate division WWE3 bacterium RIFCSPLOWO2_01_FULL_39_13</name>
    <dbReference type="NCBI Taxonomy" id="1802624"/>
    <lineage>
        <taxon>Bacteria</taxon>
        <taxon>Katanobacteria</taxon>
    </lineage>
</organism>
<dbReference type="Pfam" id="PF02151">
    <property type="entry name" value="UVR"/>
    <property type="match status" value="1"/>
</dbReference>
<comment type="caution">
    <text evidence="9">The sequence shown here is derived from an EMBL/GenBank/DDBJ whole genome shotgun (WGS) entry which is preliminary data.</text>
</comment>
<dbReference type="InterPro" id="IPR036876">
    <property type="entry name" value="UVR_dom_sf"/>
</dbReference>
<keyword evidence="5" id="KW-0234">DNA repair</keyword>
<evidence type="ECO:0000259" key="6">
    <source>
        <dbReference type="PROSITE" id="PS50151"/>
    </source>
</evidence>
<dbReference type="PANTHER" id="PTHR30562">
    <property type="entry name" value="UVRC/OXIDOREDUCTASE"/>
    <property type="match status" value="1"/>
</dbReference>
<evidence type="ECO:0000259" key="7">
    <source>
        <dbReference type="PROSITE" id="PS50164"/>
    </source>
</evidence>
<sequence length="477" mass="55164">MKTIYIHSDGSRHNTERFSLLSGCPDSLPNTPGVYIFRDRNWRILYVGKAVNLKNRVKSYFQNLDLLSPKTKVMIGKIDQINHIPVNNELEALLLEAELIKRHRPSYNISLKDNKSYKFIKIEKTRLRKDQENPNGVFIYKILTTHKKSQDKAVYLGPYPEAGSVSIILKTMRKIFPYRDCSTAKFNRYKKAKRPCLYGHIGVCPAPCLPAQPGQSDQAIQINNENINTIKKYLTGDKKKLFRHLKSEMKKLSRKLEYEKASIIRDQLIGYENLTQNKIDIKEYISSPDLVGEKARHSVELIKKVLEEKAGFKFKNQKINSFRLETYDISNIQGKNAVGSMIVFTGGKSDKREYRRFKIKFKDTTDDPAMIKEMLSRRFKRRPSDSSWKKPDLIIIDGGSAQLSSALDILGKYKLKIPAAGLAKKNEEIIIKKENRFHSIKLDKNNPGLMLIIQARDEAHRFAINYFRKLHKKELIN</sequence>
<evidence type="ECO:0000256" key="1">
    <source>
        <dbReference type="ARBA" id="ARBA00022490"/>
    </source>
</evidence>